<evidence type="ECO:0000313" key="2">
    <source>
        <dbReference type="Proteomes" id="UP000224854"/>
    </source>
</evidence>
<sequence length="230" mass="26019">MTANGDAWWLQGLVFKAKCVGSFRLAEVNKYAAVNMQLNRQRWPRYYRNTIVAEDWHWVKKDAAAKSLAVQPPGRPDACTHFKSLRIIPEFSSSLWSGTYDRVYLAVGRESLLARGRLPLAQAPKRGSNQPINVNLKRLFGLKTVAVADILPAIRILASPDPERDVYKTDAFSINNIVFEATCAGSNSTARVDNYSEGLRGKWLQRKSGEYLTEVFSGKGLRLEDWRWVQ</sequence>
<accession>A0A2C5ZKI4</accession>
<dbReference type="OrthoDB" id="4927807at2759"/>
<keyword evidence="2" id="KW-1185">Reference proteome</keyword>
<dbReference type="AlphaFoldDB" id="A0A2C5ZKI4"/>
<dbReference type="EMBL" id="NJEU01000110">
    <property type="protein sequence ID" value="PHH81567.1"/>
    <property type="molecule type" value="Genomic_DNA"/>
</dbReference>
<organism evidence="1 2">
    <name type="scientific">Ophiocordyceps australis</name>
    <dbReference type="NCBI Taxonomy" id="1399860"/>
    <lineage>
        <taxon>Eukaryota</taxon>
        <taxon>Fungi</taxon>
        <taxon>Dikarya</taxon>
        <taxon>Ascomycota</taxon>
        <taxon>Pezizomycotina</taxon>
        <taxon>Sordariomycetes</taxon>
        <taxon>Hypocreomycetidae</taxon>
        <taxon>Hypocreales</taxon>
        <taxon>Ophiocordycipitaceae</taxon>
        <taxon>Ophiocordyceps</taxon>
    </lineage>
</organism>
<dbReference type="Proteomes" id="UP000224854">
    <property type="component" value="Unassembled WGS sequence"/>
</dbReference>
<gene>
    <name evidence="1" type="ORF">CDD82_453</name>
</gene>
<protein>
    <submittedName>
        <fullName evidence="1">Uncharacterized protein</fullName>
    </submittedName>
</protein>
<proteinExistence type="predicted"/>
<name>A0A2C5ZKI4_9HYPO</name>
<comment type="caution">
    <text evidence="1">The sequence shown here is derived from an EMBL/GenBank/DDBJ whole genome shotgun (WGS) entry which is preliminary data.</text>
</comment>
<evidence type="ECO:0000313" key="1">
    <source>
        <dbReference type="EMBL" id="PHH81567.1"/>
    </source>
</evidence>
<reference evidence="1 2" key="1">
    <citation type="submission" date="2017-06" db="EMBL/GenBank/DDBJ databases">
        <title>Ant-infecting Ophiocordyceps genomes reveal a high diversity of potential behavioral manipulation genes and a possible major role for enterotoxins.</title>
        <authorList>
            <person name="De Bekker C."/>
            <person name="Evans H.C."/>
            <person name="Brachmann A."/>
            <person name="Hughes D.P."/>
        </authorList>
    </citation>
    <scope>NUCLEOTIDE SEQUENCE [LARGE SCALE GENOMIC DNA]</scope>
    <source>
        <strain evidence="1 2">1348a</strain>
    </source>
</reference>